<keyword evidence="1" id="KW-0479">Metal-binding</keyword>
<accession>A0A816C6Z0</accession>
<protein>
    <recommendedName>
        <fullName evidence="2">SWIM-type domain-containing protein</fullName>
    </recommendedName>
</protein>
<reference evidence="3" key="1">
    <citation type="submission" date="2021-02" db="EMBL/GenBank/DDBJ databases">
        <authorList>
            <person name="Nowell W R."/>
        </authorList>
    </citation>
    <scope>NUCLEOTIDE SEQUENCE</scope>
</reference>
<dbReference type="AlphaFoldDB" id="A0A816C6Z0"/>
<dbReference type="InterPro" id="IPR018289">
    <property type="entry name" value="MULE_transposase_dom"/>
</dbReference>
<dbReference type="GO" id="GO:0008270">
    <property type="term" value="F:zinc ion binding"/>
    <property type="evidence" value="ECO:0007669"/>
    <property type="project" value="UniProtKB-KW"/>
</dbReference>
<proteinExistence type="predicted"/>
<dbReference type="EMBL" id="CAJNOQ010040288">
    <property type="protein sequence ID" value="CAF1619568.1"/>
    <property type="molecule type" value="Genomic_DNA"/>
</dbReference>
<evidence type="ECO:0000259" key="2">
    <source>
        <dbReference type="PROSITE" id="PS50966"/>
    </source>
</evidence>
<keyword evidence="5" id="KW-1185">Reference proteome</keyword>
<gene>
    <name evidence="3" type="ORF">GPM918_LOCUS43650</name>
    <name evidence="4" type="ORF">SRO942_LOCUS45197</name>
</gene>
<dbReference type="Proteomes" id="UP000663829">
    <property type="component" value="Unassembled WGS sequence"/>
</dbReference>
<dbReference type="PROSITE" id="PS50966">
    <property type="entry name" value="ZF_SWIM"/>
    <property type="match status" value="1"/>
</dbReference>
<feature type="non-terminal residue" evidence="3">
    <location>
        <position position="407"/>
    </location>
</feature>
<evidence type="ECO:0000313" key="4">
    <source>
        <dbReference type="EMBL" id="CAF4508617.1"/>
    </source>
</evidence>
<dbReference type="OrthoDB" id="10045944at2759"/>
<keyword evidence="1" id="KW-0863">Zinc-finger</keyword>
<feature type="domain" description="SWIM-type" evidence="2">
    <location>
        <begin position="358"/>
        <end position="388"/>
    </location>
</feature>
<evidence type="ECO:0000313" key="5">
    <source>
        <dbReference type="Proteomes" id="UP000663829"/>
    </source>
</evidence>
<evidence type="ECO:0000256" key="1">
    <source>
        <dbReference type="PROSITE-ProRule" id="PRU00325"/>
    </source>
</evidence>
<dbReference type="Pfam" id="PF10551">
    <property type="entry name" value="MULE"/>
    <property type="match status" value="1"/>
</dbReference>
<sequence>NRRKNNPEIFSVYDLRKWCNDHKDGGDSSHSTFVPYYSIDNVDNIFVLFTTKQLIQQTQFTTLLQVDATYKITWNELPLLVFGASDADRHFRPFGIALVSSDESSACYEQLFNQLRLISAQECNRPYLVNYLMADGALGIASAQQAVFPQSKRLMCWAHVIRKCREHRKLVPKDKWNDIDADIHALQLSFSDDIFSRGSLLLTQKWSADSAIQQFQQYFFDQWITKLPLWYEGAAFNLPSTNNGCESLNGKIKQQYTLRNKLHLSSFLPKVEQMLNDWSTATLSQGFTIKTSISSTLEVAAFKWSNDIDKTNILHWFDTWYIVPSSNAIITPVVWLQMYQLQQWKSFDEFVMWQKSCWSVSPLNSCTCPSSRKLYSCKHSVGLAILFKIYEIRDKTRCELLGKRRGK</sequence>
<dbReference type="EMBL" id="CAJOBC010107384">
    <property type="protein sequence ID" value="CAF4508617.1"/>
    <property type="molecule type" value="Genomic_DNA"/>
</dbReference>
<comment type="caution">
    <text evidence="3">The sequence shown here is derived from an EMBL/GenBank/DDBJ whole genome shotgun (WGS) entry which is preliminary data.</text>
</comment>
<dbReference type="Proteomes" id="UP000681722">
    <property type="component" value="Unassembled WGS sequence"/>
</dbReference>
<dbReference type="InterPro" id="IPR007527">
    <property type="entry name" value="Znf_SWIM"/>
</dbReference>
<keyword evidence="1" id="KW-0862">Zinc</keyword>
<organism evidence="3 5">
    <name type="scientific">Didymodactylos carnosus</name>
    <dbReference type="NCBI Taxonomy" id="1234261"/>
    <lineage>
        <taxon>Eukaryota</taxon>
        <taxon>Metazoa</taxon>
        <taxon>Spiralia</taxon>
        <taxon>Gnathifera</taxon>
        <taxon>Rotifera</taxon>
        <taxon>Eurotatoria</taxon>
        <taxon>Bdelloidea</taxon>
        <taxon>Philodinida</taxon>
        <taxon>Philodinidae</taxon>
        <taxon>Didymodactylos</taxon>
    </lineage>
</organism>
<feature type="non-terminal residue" evidence="3">
    <location>
        <position position="1"/>
    </location>
</feature>
<evidence type="ECO:0000313" key="3">
    <source>
        <dbReference type="EMBL" id="CAF1619568.1"/>
    </source>
</evidence>
<name>A0A816C6Z0_9BILA</name>